<protein>
    <submittedName>
        <fullName evidence="1">Uncharacterized protein</fullName>
    </submittedName>
</protein>
<comment type="caution">
    <text evidence="1">The sequence shown here is derived from an EMBL/GenBank/DDBJ whole genome shotgun (WGS) entry which is preliminary data.</text>
</comment>
<sequence>MPPFLSSLSCLYVKPSDILSFWGVCECFSTLNLPHFAAEMCELWVRELHSQIPFKHFGGKRCKDCCFHEFASVFAVILLLGFCFCGVCDELAMVSVPLGFEISGFDRSKTWVSQNGVFAFGFLDFSSKDGFVDGYGVGVRYNLGDKVANLPIWTVGGGLRVPENSTIRLNMDGRMVLVENPNGLIVWSSNTSSLGVQKATLLNSGNLVLIGNGENVVWESFNSPTNTLLPGQSFRFPQSLRAPSTKSITSYYNFVIRRSGELALVWENNVTYWRAHLRPYDGVIKEARFDSSGVLVLLDASDKTIWSISSKDFGDASVVLRHLRIDSDGNLRIYSWDNAAHEWKIGWQAVENQCKVFGSCGLYSLCGYNSTGPTCDCLYENPFSWKNDFPDVDAPGSGCQKMVDLGNCKTKTSMMVQRHTVLYGLYPPRDVDMMLSEKACKEYCSNDSTCTAVTSKNDGSGVCTVKRTSFISGYRNPSYPATSFLKVCLVPQAVSAQGVNPHDMAKAIPLSPIEFTERGADGKSFLGAIALIVFVTGSGFLSIEILVFLFIYRRKQIKAQTRIPFGKDAQMNPHYSVLIRLSYEEVVELTANFGDQLGPSIYKGILPNKVPVIAKVLNYVATEKDFKMAVSTLGAMHHRNLVSVKGFCFEPKHTILLYEYVPNGSLDNWLFKMEQVQNEQNWQQRLDIALGVARALAYLHLECQQCVAHGNLKLENVLLDEKLVPKLTDFGLKSLLGMEAASSSESLSERDIYMFGEMLLQIVTCKQDIADINVQDLANSMNKELKLEESEGVERAVRIALWCMQNQPFLRPCIGEVVKVLEGTYSVDRPPSTFTITLDQVEESKS</sequence>
<dbReference type="EMBL" id="CM047907">
    <property type="protein sequence ID" value="KAJ0083812.1"/>
    <property type="molecule type" value="Genomic_DNA"/>
</dbReference>
<gene>
    <name evidence="1" type="ORF">Patl1_29994</name>
</gene>
<accession>A0ACC1AC02</accession>
<evidence type="ECO:0000313" key="1">
    <source>
        <dbReference type="EMBL" id="KAJ0083812.1"/>
    </source>
</evidence>
<reference evidence="2" key="1">
    <citation type="journal article" date="2023" name="G3 (Bethesda)">
        <title>Genome assembly and association tests identify interacting loci associated with vigor, precocity, and sex in interspecific pistachio rootstocks.</title>
        <authorList>
            <person name="Palmer W."/>
            <person name="Jacygrad E."/>
            <person name="Sagayaradj S."/>
            <person name="Cavanaugh K."/>
            <person name="Han R."/>
            <person name="Bertier L."/>
            <person name="Beede B."/>
            <person name="Kafkas S."/>
            <person name="Golino D."/>
            <person name="Preece J."/>
            <person name="Michelmore R."/>
        </authorList>
    </citation>
    <scope>NUCLEOTIDE SEQUENCE [LARGE SCALE GENOMIC DNA]</scope>
</reference>
<dbReference type="Proteomes" id="UP001164250">
    <property type="component" value="Chromosome 11"/>
</dbReference>
<organism evidence="1 2">
    <name type="scientific">Pistacia atlantica</name>
    <dbReference type="NCBI Taxonomy" id="434234"/>
    <lineage>
        <taxon>Eukaryota</taxon>
        <taxon>Viridiplantae</taxon>
        <taxon>Streptophyta</taxon>
        <taxon>Embryophyta</taxon>
        <taxon>Tracheophyta</taxon>
        <taxon>Spermatophyta</taxon>
        <taxon>Magnoliopsida</taxon>
        <taxon>eudicotyledons</taxon>
        <taxon>Gunneridae</taxon>
        <taxon>Pentapetalae</taxon>
        <taxon>rosids</taxon>
        <taxon>malvids</taxon>
        <taxon>Sapindales</taxon>
        <taxon>Anacardiaceae</taxon>
        <taxon>Pistacia</taxon>
    </lineage>
</organism>
<evidence type="ECO:0000313" key="2">
    <source>
        <dbReference type="Proteomes" id="UP001164250"/>
    </source>
</evidence>
<name>A0ACC1AC02_9ROSI</name>
<keyword evidence="2" id="KW-1185">Reference proteome</keyword>
<proteinExistence type="predicted"/>